<dbReference type="InParanoid" id="F2U0G6"/>
<feature type="transmembrane region" description="Helical" evidence="2">
    <location>
        <begin position="20"/>
        <end position="43"/>
    </location>
</feature>
<dbReference type="RefSeq" id="XP_004997455.1">
    <property type="nucleotide sequence ID" value="XM_004997398.1"/>
</dbReference>
<dbReference type="Proteomes" id="UP000007799">
    <property type="component" value="Unassembled WGS sequence"/>
</dbReference>
<keyword evidence="4" id="KW-1185">Reference proteome</keyword>
<organism evidence="4">
    <name type="scientific">Salpingoeca rosetta (strain ATCC 50818 / BSB-021)</name>
    <dbReference type="NCBI Taxonomy" id="946362"/>
    <lineage>
        <taxon>Eukaryota</taxon>
        <taxon>Choanoflagellata</taxon>
        <taxon>Craspedida</taxon>
        <taxon>Salpingoecidae</taxon>
        <taxon>Salpingoeca</taxon>
    </lineage>
</organism>
<feature type="compositionally biased region" description="Acidic residues" evidence="1">
    <location>
        <begin position="475"/>
        <end position="494"/>
    </location>
</feature>
<gene>
    <name evidence="3" type="ORF">PTSG_01481</name>
</gene>
<dbReference type="eggNOG" id="ENOG502S40G">
    <property type="taxonomic scope" value="Eukaryota"/>
</dbReference>
<name>F2U0G6_SALR5</name>
<evidence type="ECO:0000313" key="3">
    <source>
        <dbReference type="EMBL" id="EGD80894.1"/>
    </source>
</evidence>
<evidence type="ECO:0000256" key="2">
    <source>
        <dbReference type="SAM" id="Phobius"/>
    </source>
</evidence>
<dbReference type="AlphaFoldDB" id="F2U0G6"/>
<keyword evidence="2" id="KW-0812">Transmembrane</keyword>
<dbReference type="EMBL" id="GL832958">
    <property type="protein sequence ID" value="EGD80894.1"/>
    <property type="molecule type" value="Genomic_DNA"/>
</dbReference>
<keyword evidence="2" id="KW-1133">Transmembrane helix</keyword>
<accession>F2U0G6</accession>
<protein>
    <submittedName>
        <fullName evidence="3">Uncharacterized protein</fullName>
    </submittedName>
</protein>
<dbReference type="Pfam" id="PF13848">
    <property type="entry name" value="Thioredoxin_6"/>
    <property type="match status" value="1"/>
</dbReference>
<reference evidence="3" key="1">
    <citation type="submission" date="2009-08" db="EMBL/GenBank/DDBJ databases">
        <title>Annotation of Salpingoeca rosetta.</title>
        <authorList>
            <consortium name="The Broad Institute Genome Sequencing Platform"/>
            <person name="Russ C."/>
            <person name="Cuomo C."/>
            <person name="Burger G."/>
            <person name="Gray M.W."/>
            <person name="Holland P.W.H."/>
            <person name="King N."/>
            <person name="Lang F.B.F."/>
            <person name="Roger A.J."/>
            <person name="Ruiz-Trillo I."/>
            <person name="Young S.K."/>
            <person name="Zeng Q."/>
            <person name="Gargeya S."/>
            <person name="Alvarado L."/>
            <person name="Berlin A."/>
            <person name="Chapman S.B."/>
            <person name="Chen Z."/>
            <person name="Freedman E."/>
            <person name="Gellesch M."/>
            <person name="Goldberg J."/>
            <person name="Griggs A."/>
            <person name="Gujja S."/>
            <person name="Heilman E."/>
            <person name="Heiman D."/>
            <person name="Howarth C."/>
            <person name="Mehta T."/>
            <person name="Neiman D."/>
            <person name="Pearson M."/>
            <person name="Roberts A."/>
            <person name="Saif S."/>
            <person name="Shea T."/>
            <person name="Shenoy N."/>
            <person name="Sisk P."/>
            <person name="Stolte C."/>
            <person name="Sykes S."/>
            <person name="White J."/>
            <person name="Yandava C."/>
            <person name="Haas B."/>
            <person name="Nusbaum C."/>
            <person name="Birren B."/>
        </authorList>
    </citation>
    <scope>NUCLEOTIDE SEQUENCE [LARGE SCALE GENOMIC DNA]</scope>
    <source>
        <strain evidence="3">ATCC 50818</strain>
    </source>
</reference>
<evidence type="ECO:0000313" key="4">
    <source>
        <dbReference type="Proteomes" id="UP000007799"/>
    </source>
</evidence>
<evidence type="ECO:0000256" key="1">
    <source>
        <dbReference type="SAM" id="MobiDB-lite"/>
    </source>
</evidence>
<keyword evidence="2" id="KW-0472">Membrane</keyword>
<proteinExistence type="predicted"/>
<dbReference type="OMA" id="EERTHIW"/>
<feature type="region of interest" description="Disordered" evidence="1">
    <location>
        <begin position="461"/>
        <end position="494"/>
    </location>
</feature>
<dbReference type="Gene3D" id="3.40.30.10">
    <property type="entry name" value="Glutaredoxin"/>
    <property type="match status" value="1"/>
</dbReference>
<dbReference type="OrthoDB" id="69177at2759"/>
<sequence length="494" mass="54977">MMMNSRVGGGGGGGGGGGRVRVSALPLLAVVVFAVLATVAWVGDSVSVTGGPNPDATPIPLFQAYTNALPEDLLDMLMEDALLYDKMAKSGGNLKFGKLPTTWYPLVGDDYRPPRFASEVAISFLRDLDFPGDLLHEHGVIGAEWWYQVRDRDENIGFHFDKDEAVASLEMRLSHPVLSTVTYLSNTGGPTLIFNQSSIDGNDNQPTIPELGALSFPARNKHINFHGNLLHGVVGSLTNAPQGVTQRRVTFLVNWWSVKAQPPNCQPLSRDQIRQFEEISRGAVALIDQKAFHSAHPSALVDVTSPDEAAQISDDEYFTVTLTPEERTHIWWNHSLPSDGTYQIRWKGDALLGGVSVLDLYEGPSVRRVFSTPKPKLFLFYDENKHNLWELEKLFLPAVKPHADAFLMFTAERKKTKDAMNTLGIVDGDLPTVAIHDTTDDNKAVMTGIFSRARVEDFIARFRKQHSSEQQQEQTQDDQEEKEEEKEEDKYQDE</sequence>
<dbReference type="KEGG" id="sre:PTSG_01481"/>
<dbReference type="GeneID" id="16078052"/>